<dbReference type="PANTHER" id="PTHR43420:SF44">
    <property type="entry name" value="ACETYLTRANSFERASE YPEA"/>
    <property type="match status" value="1"/>
</dbReference>
<dbReference type="InterPro" id="IPR050680">
    <property type="entry name" value="YpeA/RimI_acetyltransf"/>
</dbReference>
<reference evidence="7 8" key="2">
    <citation type="submission" date="2018-03" db="EMBL/GenBank/DDBJ databases">
        <title>The ancient ancestry and fast evolution of plastids.</title>
        <authorList>
            <person name="Moore K.R."/>
            <person name="Magnabosco C."/>
            <person name="Momper L."/>
            <person name="Gold D.A."/>
            <person name="Bosak T."/>
            <person name="Fournier G.P."/>
        </authorList>
    </citation>
    <scope>NUCLEOTIDE SEQUENCE [LARGE SCALE GENOMIC DNA]</scope>
    <source>
        <strain evidence="7 8">ULC18</strain>
    </source>
</reference>
<comment type="similarity">
    <text evidence="1">Belongs to the acetyltransferase family. RimI subfamily.</text>
</comment>
<evidence type="ECO:0000256" key="5">
    <source>
        <dbReference type="SAM" id="MobiDB-lite"/>
    </source>
</evidence>
<feature type="compositionally biased region" description="Acidic residues" evidence="5">
    <location>
        <begin position="60"/>
        <end position="71"/>
    </location>
</feature>
<name>A0A2T1EIX2_9CYAN</name>
<dbReference type="EMBL" id="PVWK01000026">
    <property type="protein sequence ID" value="PSB32628.1"/>
    <property type="molecule type" value="Genomic_DNA"/>
</dbReference>
<dbReference type="InterPro" id="IPR000182">
    <property type="entry name" value="GNAT_dom"/>
</dbReference>
<dbReference type="SUPFAM" id="SSF55729">
    <property type="entry name" value="Acyl-CoA N-acyltransferases (Nat)"/>
    <property type="match status" value="1"/>
</dbReference>
<comment type="caution">
    <text evidence="7">The sequence shown here is derived from an EMBL/GenBank/DDBJ whole genome shotgun (WGS) entry which is preliminary data.</text>
</comment>
<evidence type="ECO:0000256" key="2">
    <source>
        <dbReference type="ARBA" id="ARBA00022490"/>
    </source>
</evidence>
<keyword evidence="2" id="KW-0963">Cytoplasm</keyword>
<feature type="domain" description="N-acetyltransferase" evidence="6">
    <location>
        <begin position="4"/>
        <end position="186"/>
    </location>
</feature>
<accession>A0A2T1EIX2</accession>
<feature type="region of interest" description="Disordered" evidence="5">
    <location>
        <begin position="57"/>
        <end position="85"/>
    </location>
</feature>
<keyword evidence="3 7" id="KW-0808">Transferase</keyword>
<organism evidence="7 8">
    <name type="scientific">Stenomitos frigidus ULC18</name>
    <dbReference type="NCBI Taxonomy" id="2107698"/>
    <lineage>
        <taxon>Bacteria</taxon>
        <taxon>Bacillati</taxon>
        <taxon>Cyanobacteriota</taxon>
        <taxon>Cyanophyceae</taxon>
        <taxon>Leptolyngbyales</taxon>
        <taxon>Leptolyngbyaceae</taxon>
        <taxon>Stenomitos</taxon>
    </lineage>
</organism>
<dbReference type="Proteomes" id="UP000239576">
    <property type="component" value="Unassembled WGS sequence"/>
</dbReference>
<evidence type="ECO:0000313" key="8">
    <source>
        <dbReference type="Proteomes" id="UP000239576"/>
    </source>
</evidence>
<dbReference type="CDD" id="cd04301">
    <property type="entry name" value="NAT_SF"/>
    <property type="match status" value="1"/>
</dbReference>
<dbReference type="Gene3D" id="3.40.630.30">
    <property type="match status" value="1"/>
</dbReference>
<dbReference type="AlphaFoldDB" id="A0A2T1EIX2"/>
<protein>
    <submittedName>
        <fullName evidence="7">Ribosomal-protein-alanine N-acetyltransferase</fullName>
    </submittedName>
</protein>
<dbReference type="InterPro" id="IPR006464">
    <property type="entry name" value="AcTrfase_RimI/Ard1"/>
</dbReference>
<dbReference type="Pfam" id="PF00583">
    <property type="entry name" value="Acetyltransf_1"/>
    <property type="match status" value="1"/>
</dbReference>
<proteinExistence type="inferred from homology"/>
<evidence type="ECO:0000256" key="4">
    <source>
        <dbReference type="ARBA" id="ARBA00023315"/>
    </source>
</evidence>
<dbReference type="GO" id="GO:0008080">
    <property type="term" value="F:N-acetyltransferase activity"/>
    <property type="evidence" value="ECO:0007669"/>
    <property type="project" value="InterPro"/>
</dbReference>
<keyword evidence="4" id="KW-0012">Acyltransferase</keyword>
<evidence type="ECO:0000256" key="1">
    <source>
        <dbReference type="ARBA" id="ARBA00005395"/>
    </source>
</evidence>
<evidence type="ECO:0000259" key="6">
    <source>
        <dbReference type="PROSITE" id="PS51186"/>
    </source>
</evidence>
<reference evidence="8" key="1">
    <citation type="submission" date="2018-02" db="EMBL/GenBank/DDBJ databases">
        <authorList>
            <person name="Moore K."/>
            <person name="Momper L."/>
        </authorList>
    </citation>
    <scope>NUCLEOTIDE SEQUENCE [LARGE SCALE GENOMIC DNA]</scope>
    <source>
        <strain evidence="8">ULC18</strain>
    </source>
</reference>
<evidence type="ECO:0000313" key="7">
    <source>
        <dbReference type="EMBL" id="PSB32628.1"/>
    </source>
</evidence>
<dbReference type="PROSITE" id="PS51186">
    <property type="entry name" value="GNAT"/>
    <property type="match status" value="1"/>
</dbReference>
<dbReference type="PANTHER" id="PTHR43420">
    <property type="entry name" value="ACETYLTRANSFERASE"/>
    <property type="match status" value="1"/>
</dbReference>
<dbReference type="NCBIfam" id="TIGR01575">
    <property type="entry name" value="rimI"/>
    <property type="match status" value="1"/>
</dbReference>
<gene>
    <name evidence="7" type="primary">rimI</name>
    <name evidence="7" type="ORF">C7B82_05105</name>
</gene>
<evidence type="ECO:0000256" key="3">
    <source>
        <dbReference type="ARBA" id="ARBA00022679"/>
    </source>
</evidence>
<keyword evidence="8" id="KW-1185">Reference proteome</keyword>
<sequence length="229" mass="25834">MTFLALQPLSAALLPAALVLDQRCFGGLWTLDGYRRELESPNSELLVLIRETEGRRQEAGEAEAVGEDEETEVRPELKTQNLKNPTPHASPLLGLGCYWAVLEEAHITMLAIDPTHQRQGLGQALLYALMASAHARGLERATLEVRISNQSALSLYQKFDFCEAGRRRRYYPDNGEDALVLWRGGLQRPEFAERLKVWQQQVCDRLCTPGWQLAVSGDRFKLNSQCLRD</sequence>
<dbReference type="OrthoDB" id="9794566at2"/>
<dbReference type="InterPro" id="IPR016181">
    <property type="entry name" value="Acyl_CoA_acyltransferase"/>
</dbReference>
<dbReference type="RefSeq" id="WP_106255235.1">
    <property type="nucleotide sequence ID" value="NZ_CAWNSW010000014.1"/>
</dbReference>